<name>W0HUN9_9GAMM</name>
<keyword evidence="10 11" id="KW-0472">Membrane</keyword>
<dbReference type="AlphaFoldDB" id="W0HUN9"/>
<dbReference type="OrthoDB" id="9804645at2"/>
<evidence type="ECO:0000313" key="14">
    <source>
        <dbReference type="EMBL" id="AHF76252.1"/>
    </source>
</evidence>
<feature type="transmembrane region" description="Helical" evidence="11">
    <location>
        <begin position="9"/>
        <end position="28"/>
    </location>
</feature>
<sequence length="462" mass="51444">MRYGITAKLFFALFATCMLVVITMQWGVRVSFEHGFIHYIKRSNTQRISLLGNALAEQYALHGSWEFLHNNQRLVYQLLRSFEQSAEESRDLPPHGWRTQIWVLDNRQRKLVGPPGPPPAEGPRYAIRADDQIVGWLVSTPIERLTRNADITFDTQQRRTSWLIVALAALLAAAVAWFTARGLLAPVKRLIIATHRLAAGDFSARVPESSRDELGRLARDFNLLAMTLEKNQATRRAFMADVSHELRTPLAVLRGELEALQDGVRRAGPESLSSLLGEVALLTKLVADLHQLSLSDSGALSYRKARLDLVPLLERSLEGFADRFQLKNIALSQQLPPSVTVFGDAERLSQLFHNVLENSLRYTDEGGQLRIVGDVDDGRLTLRFFDSAPGVEPHQLPHIFERFYRTEGSRNRASGGSGLGLAICHNIVDAHGGQISAADSPLGGLQITLELPLDPRPVTVYD</sequence>
<dbReference type="SUPFAM" id="SSF158472">
    <property type="entry name" value="HAMP domain-like"/>
    <property type="match status" value="1"/>
</dbReference>
<dbReference type="InterPro" id="IPR003594">
    <property type="entry name" value="HATPase_dom"/>
</dbReference>
<keyword evidence="4" id="KW-0597">Phosphoprotein</keyword>
<proteinExistence type="predicted"/>
<comment type="subcellular location">
    <subcellularLocation>
        <location evidence="2">Membrane</location>
    </subcellularLocation>
</comment>
<dbReference type="SMART" id="SM00387">
    <property type="entry name" value="HATPase_c"/>
    <property type="match status" value="1"/>
</dbReference>
<evidence type="ECO:0000256" key="9">
    <source>
        <dbReference type="ARBA" id="ARBA00023012"/>
    </source>
</evidence>
<keyword evidence="8 11" id="KW-1133">Transmembrane helix</keyword>
<evidence type="ECO:0000256" key="8">
    <source>
        <dbReference type="ARBA" id="ARBA00022989"/>
    </source>
</evidence>
<dbReference type="FunFam" id="3.30.565.10:FF:000006">
    <property type="entry name" value="Sensor histidine kinase WalK"/>
    <property type="match status" value="1"/>
</dbReference>
<evidence type="ECO:0000256" key="10">
    <source>
        <dbReference type="ARBA" id="ARBA00023136"/>
    </source>
</evidence>
<dbReference type="CDD" id="cd06225">
    <property type="entry name" value="HAMP"/>
    <property type="match status" value="1"/>
</dbReference>
<gene>
    <name evidence="14" type="primary">baeS</name>
    <name evidence="14" type="ORF">Sant_1183</name>
</gene>
<evidence type="ECO:0000256" key="5">
    <source>
        <dbReference type="ARBA" id="ARBA00022679"/>
    </source>
</evidence>
<feature type="domain" description="Histidine kinase" evidence="12">
    <location>
        <begin position="241"/>
        <end position="455"/>
    </location>
</feature>
<dbReference type="SMART" id="SM00304">
    <property type="entry name" value="HAMP"/>
    <property type="match status" value="1"/>
</dbReference>
<dbReference type="Gene3D" id="1.10.287.130">
    <property type="match status" value="1"/>
</dbReference>
<dbReference type="InterPro" id="IPR036097">
    <property type="entry name" value="HisK_dim/P_sf"/>
</dbReference>
<dbReference type="Proteomes" id="UP000019028">
    <property type="component" value="Chromosome"/>
</dbReference>
<comment type="catalytic activity">
    <reaction evidence="1">
        <text>ATP + protein L-histidine = ADP + protein N-phospho-L-histidine.</text>
        <dbReference type="EC" id="2.7.13.3"/>
    </reaction>
</comment>
<evidence type="ECO:0000256" key="2">
    <source>
        <dbReference type="ARBA" id="ARBA00004370"/>
    </source>
</evidence>
<dbReference type="SUPFAM" id="SSF55874">
    <property type="entry name" value="ATPase domain of HSP90 chaperone/DNA topoisomerase II/histidine kinase"/>
    <property type="match status" value="1"/>
</dbReference>
<organism evidence="14 15">
    <name type="scientific">Sodalis praecaptivus</name>
    <dbReference type="NCBI Taxonomy" id="1239307"/>
    <lineage>
        <taxon>Bacteria</taxon>
        <taxon>Pseudomonadati</taxon>
        <taxon>Pseudomonadota</taxon>
        <taxon>Gammaproteobacteria</taxon>
        <taxon>Enterobacterales</taxon>
        <taxon>Bruguierivoracaceae</taxon>
        <taxon>Sodalis</taxon>
    </lineage>
</organism>
<dbReference type="Gene3D" id="3.30.565.10">
    <property type="entry name" value="Histidine kinase-like ATPase, C-terminal domain"/>
    <property type="match status" value="1"/>
</dbReference>
<dbReference type="KEGG" id="sod:Sant_1183"/>
<feature type="domain" description="HAMP" evidence="13">
    <location>
        <begin position="181"/>
        <end position="233"/>
    </location>
</feature>
<dbReference type="InterPro" id="IPR004358">
    <property type="entry name" value="Sig_transdc_His_kin-like_C"/>
</dbReference>
<feature type="transmembrane region" description="Helical" evidence="11">
    <location>
        <begin position="162"/>
        <end position="180"/>
    </location>
</feature>
<evidence type="ECO:0000256" key="1">
    <source>
        <dbReference type="ARBA" id="ARBA00000085"/>
    </source>
</evidence>
<keyword evidence="9" id="KW-0902">Two-component regulatory system</keyword>
<evidence type="ECO:0000256" key="7">
    <source>
        <dbReference type="ARBA" id="ARBA00022777"/>
    </source>
</evidence>
<keyword evidence="7 14" id="KW-0418">Kinase</keyword>
<dbReference type="PROSITE" id="PS50109">
    <property type="entry name" value="HIS_KIN"/>
    <property type="match status" value="1"/>
</dbReference>
<evidence type="ECO:0000259" key="13">
    <source>
        <dbReference type="PROSITE" id="PS50885"/>
    </source>
</evidence>
<protein>
    <recommendedName>
        <fullName evidence="3">histidine kinase</fullName>
        <ecNumber evidence="3">2.7.13.3</ecNumber>
    </recommendedName>
</protein>
<dbReference type="SMART" id="SM00388">
    <property type="entry name" value="HisKA"/>
    <property type="match status" value="1"/>
</dbReference>
<dbReference type="FunFam" id="1.10.287.130:FF:000014">
    <property type="entry name" value="Signal transduction histidine-protein kinase BaeS"/>
    <property type="match status" value="1"/>
</dbReference>
<dbReference type="GO" id="GO:0005886">
    <property type="term" value="C:plasma membrane"/>
    <property type="evidence" value="ECO:0007669"/>
    <property type="project" value="UniProtKB-ARBA"/>
</dbReference>
<dbReference type="PRINTS" id="PR00344">
    <property type="entry name" value="BCTRLSENSOR"/>
</dbReference>
<dbReference type="NCBIfam" id="NF012163">
    <property type="entry name" value="BaeS_SmeS"/>
    <property type="match status" value="1"/>
</dbReference>
<evidence type="ECO:0000313" key="15">
    <source>
        <dbReference type="Proteomes" id="UP000019028"/>
    </source>
</evidence>
<dbReference type="GO" id="GO:0000155">
    <property type="term" value="F:phosphorelay sensor kinase activity"/>
    <property type="evidence" value="ECO:0007669"/>
    <property type="project" value="InterPro"/>
</dbReference>
<evidence type="ECO:0000259" key="12">
    <source>
        <dbReference type="PROSITE" id="PS50109"/>
    </source>
</evidence>
<dbReference type="InterPro" id="IPR036890">
    <property type="entry name" value="HATPase_C_sf"/>
</dbReference>
<accession>W0HUN9</accession>
<dbReference type="Pfam" id="PF00512">
    <property type="entry name" value="HisKA"/>
    <property type="match status" value="1"/>
</dbReference>
<dbReference type="PANTHER" id="PTHR45436:SF5">
    <property type="entry name" value="SENSOR HISTIDINE KINASE TRCS"/>
    <property type="match status" value="1"/>
</dbReference>
<dbReference type="InterPro" id="IPR005467">
    <property type="entry name" value="His_kinase_dom"/>
</dbReference>
<dbReference type="EC" id="2.7.13.3" evidence="3"/>
<dbReference type="NCBIfam" id="NF007837">
    <property type="entry name" value="PRK10549.1"/>
    <property type="match status" value="1"/>
</dbReference>
<reference evidence="14 15" key="1">
    <citation type="journal article" date="2014" name="Genome Biol. Evol.">
        <title>Genome degeneration and adaptation in a nascent stage of symbiosis.</title>
        <authorList>
            <person name="Oakeson K.F."/>
            <person name="Gil R."/>
            <person name="Clayton A.L."/>
            <person name="Dunn D.M."/>
            <person name="von Niederhausern A.C."/>
            <person name="Hamil C."/>
            <person name="Aoyagi A."/>
            <person name="Duval B."/>
            <person name="Baca A."/>
            <person name="Silva F.J."/>
            <person name="Vallier A."/>
            <person name="Jackson D.G."/>
            <person name="Latorre A."/>
            <person name="Weiss R.B."/>
            <person name="Heddi A."/>
            <person name="Moya A."/>
            <person name="Dale C."/>
        </authorList>
    </citation>
    <scope>NUCLEOTIDE SEQUENCE [LARGE SCALE GENOMIC DNA]</scope>
    <source>
        <strain evidence="14 15">HS1</strain>
    </source>
</reference>
<dbReference type="InterPro" id="IPR003660">
    <property type="entry name" value="HAMP_dom"/>
</dbReference>
<dbReference type="Gene3D" id="6.10.340.10">
    <property type="match status" value="1"/>
</dbReference>
<dbReference type="HOGENOM" id="CLU_000445_89_6_6"/>
<evidence type="ECO:0000256" key="6">
    <source>
        <dbReference type="ARBA" id="ARBA00022692"/>
    </source>
</evidence>
<dbReference type="EMBL" id="CP006569">
    <property type="protein sequence ID" value="AHF76252.1"/>
    <property type="molecule type" value="Genomic_DNA"/>
</dbReference>
<evidence type="ECO:0000256" key="11">
    <source>
        <dbReference type="SAM" id="Phobius"/>
    </source>
</evidence>
<dbReference type="InterPro" id="IPR003661">
    <property type="entry name" value="HisK_dim/P_dom"/>
</dbReference>
<dbReference type="PATRIC" id="fig|1239307.3.peg.1268"/>
<dbReference type="Pfam" id="PF02518">
    <property type="entry name" value="HATPase_c"/>
    <property type="match status" value="1"/>
</dbReference>
<dbReference type="InterPro" id="IPR050428">
    <property type="entry name" value="TCS_sensor_his_kinase"/>
</dbReference>
<dbReference type="PANTHER" id="PTHR45436">
    <property type="entry name" value="SENSOR HISTIDINE KINASE YKOH"/>
    <property type="match status" value="1"/>
</dbReference>
<dbReference type="PROSITE" id="PS50885">
    <property type="entry name" value="HAMP"/>
    <property type="match status" value="1"/>
</dbReference>
<dbReference type="SUPFAM" id="SSF47384">
    <property type="entry name" value="Homodimeric domain of signal transducing histidine kinase"/>
    <property type="match status" value="1"/>
</dbReference>
<keyword evidence="6 11" id="KW-0812">Transmembrane</keyword>
<keyword evidence="5" id="KW-0808">Transferase</keyword>
<dbReference type="RefSeq" id="WP_025421384.1">
    <property type="nucleotide sequence ID" value="NZ_CP006569.1"/>
</dbReference>
<evidence type="ECO:0000256" key="3">
    <source>
        <dbReference type="ARBA" id="ARBA00012438"/>
    </source>
</evidence>
<keyword evidence="15" id="KW-1185">Reference proteome</keyword>
<dbReference type="CDD" id="cd00082">
    <property type="entry name" value="HisKA"/>
    <property type="match status" value="1"/>
</dbReference>
<dbReference type="Pfam" id="PF00672">
    <property type="entry name" value="HAMP"/>
    <property type="match status" value="1"/>
</dbReference>
<evidence type="ECO:0000256" key="4">
    <source>
        <dbReference type="ARBA" id="ARBA00022553"/>
    </source>
</evidence>